<evidence type="ECO:0000313" key="3">
    <source>
        <dbReference type="Proteomes" id="UP000737113"/>
    </source>
</evidence>
<proteinExistence type="predicted"/>
<sequence>MNASHPRFPFPNCWSHKLNPLSLPFDPQPLSLSTEDICLKPLSLDDAEGFYHAGNHACLWQWVTPNRCQTLASAQDWIEESLAMQRQGQHLPFVILDNPSQEIIGSTRYCATRKADRIIEIGFTFITPKFQRTHVNTQAKYLLLQHAFERLGAVRVELKTHENNQQSRRAIGRIGGHFEGVLRNYRLLPDGSSRNTAMFSITVQEWPRVKLELQAKMVPARGQAEALQPLE</sequence>
<dbReference type="CDD" id="cd04301">
    <property type="entry name" value="NAT_SF"/>
    <property type="match status" value="1"/>
</dbReference>
<organism evidence="2 3">
    <name type="scientific">Shewanella salipaludis</name>
    <dbReference type="NCBI Taxonomy" id="2723052"/>
    <lineage>
        <taxon>Bacteria</taxon>
        <taxon>Pseudomonadati</taxon>
        <taxon>Pseudomonadota</taxon>
        <taxon>Gammaproteobacteria</taxon>
        <taxon>Alteromonadales</taxon>
        <taxon>Shewanellaceae</taxon>
        <taxon>Shewanella</taxon>
    </lineage>
</organism>
<comment type="caution">
    <text evidence="2">The sequence shown here is derived from an EMBL/GenBank/DDBJ whole genome shotgun (WGS) entry which is preliminary data.</text>
</comment>
<accession>A0A972FV14</accession>
<feature type="domain" description="N-acetyltransferase" evidence="1">
    <location>
        <begin position="37"/>
        <end position="195"/>
    </location>
</feature>
<dbReference type="PROSITE" id="PS51186">
    <property type="entry name" value="GNAT"/>
    <property type="match status" value="1"/>
</dbReference>
<dbReference type="EMBL" id="JAAXYH010000014">
    <property type="protein sequence ID" value="NMH66633.1"/>
    <property type="molecule type" value="Genomic_DNA"/>
</dbReference>
<dbReference type="GO" id="GO:0016747">
    <property type="term" value="F:acyltransferase activity, transferring groups other than amino-acyl groups"/>
    <property type="evidence" value="ECO:0007669"/>
    <property type="project" value="InterPro"/>
</dbReference>
<gene>
    <name evidence="2" type="ORF">HC757_15870</name>
</gene>
<dbReference type="SUPFAM" id="SSF55729">
    <property type="entry name" value="Acyl-CoA N-acyltransferases (Nat)"/>
    <property type="match status" value="1"/>
</dbReference>
<protein>
    <submittedName>
        <fullName evidence="2">GNAT family N-acetyltransferase</fullName>
    </submittedName>
</protein>
<dbReference type="PANTHER" id="PTHR43610:SF1">
    <property type="entry name" value="N-ACETYLTRANSFERASE DOMAIN-CONTAINING PROTEIN"/>
    <property type="match status" value="1"/>
</dbReference>
<evidence type="ECO:0000259" key="1">
    <source>
        <dbReference type="PROSITE" id="PS51186"/>
    </source>
</evidence>
<reference evidence="2" key="1">
    <citation type="submission" date="2020-04" db="EMBL/GenBank/DDBJ databases">
        <title>Description of Shewanella salipaludis sp. nov., isolated from a salt marsh.</title>
        <authorList>
            <person name="Park S."/>
            <person name="Yoon J.-H."/>
        </authorList>
    </citation>
    <scope>NUCLEOTIDE SEQUENCE</scope>
    <source>
        <strain evidence="2">SHSM-M6</strain>
    </source>
</reference>
<dbReference type="Proteomes" id="UP000737113">
    <property type="component" value="Unassembled WGS sequence"/>
</dbReference>
<dbReference type="InterPro" id="IPR000182">
    <property type="entry name" value="GNAT_dom"/>
</dbReference>
<dbReference type="AlphaFoldDB" id="A0A972FV14"/>
<dbReference type="Pfam" id="PF13302">
    <property type="entry name" value="Acetyltransf_3"/>
    <property type="match status" value="1"/>
</dbReference>
<keyword evidence="3" id="KW-1185">Reference proteome</keyword>
<dbReference type="Gene3D" id="3.40.630.30">
    <property type="match status" value="1"/>
</dbReference>
<dbReference type="PANTHER" id="PTHR43610">
    <property type="entry name" value="BLL6696 PROTEIN"/>
    <property type="match status" value="1"/>
</dbReference>
<evidence type="ECO:0000313" key="2">
    <source>
        <dbReference type="EMBL" id="NMH66633.1"/>
    </source>
</evidence>
<name>A0A972FV14_9GAMM</name>
<dbReference type="InterPro" id="IPR016181">
    <property type="entry name" value="Acyl_CoA_acyltransferase"/>
</dbReference>